<proteinExistence type="predicted"/>
<dbReference type="AlphaFoldDB" id="A0A1E1KVL9"/>
<sequence length="387" mass="42394">MEIPLPGDYLSLFLSFPLTDVRCCDFDDDAAADSYSQTRDEEIIRLGREMERNKNDTDGEASETSAGCALKGMGCFRFSLAQLAVNGDAVGRQQYHLNQRSKNIQIGRLEYRCQWTAFAAEDGFKEARRRYVVGALGGPSATNVDFEMPTPLPAKRTIGSWTLGDPLGVGGQERVFFASDPSDNVAAIKVVERTFRSRDNINKEIQTLQEVTNLTSRSDDSEQLLRMVDVIHTKNEELSSTTSLRQCCHCSAANDAPDLGDLIGSRSMGLSSQAESSSLFQSAQALTIDDLDRLDSDLTKLQMLILALRSRDEGAEAHDLGDRQTHSSGYITPVMNLPLFGEEGWESISIFQDSGSDLSRDASSEGEFSDRTTLGCRASSSSATFLA</sequence>
<dbReference type="SUPFAM" id="SSF56112">
    <property type="entry name" value="Protein kinase-like (PK-like)"/>
    <property type="match status" value="1"/>
</dbReference>
<reference evidence="2" key="1">
    <citation type="submission" date="2016-03" db="EMBL/GenBank/DDBJ databases">
        <authorList>
            <person name="Ploux O."/>
        </authorList>
    </citation>
    <scope>NUCLEOTIDE SEQUENCE [LARGE SCALE GENOMIC DNA]</scope>
    <source>
        <strain evidence="2">UK7</strain>
    </source>
</reference>
<dbReference type="EMBL" id="FJUW01000024">
    <property type="protein sequence ID" value="CZT02193.1"/>
    <property type="molecule type" value="Genomic_DNA"/>
</dbReference>
<dbReference type="Proteomes" id="UP000178129">
    <property type="component" value="Unassembled WGS sequence"/>
</dbReference>
<gene>
    <name evidence="1" type="ORF">RCO7_11102</name>
</gene>
<dbReference type="InParanoid" id="A0A1E1KVL9"/>
<organism evidence="1 2">
    <name type="scientific">Rhynchosporium graminicola</name>
    <dbReference type="NCBI Taxonomy" id="2792576"/>
    <lineage>
        <taxon>Eukaryota</taxon>
        <taxon>Fungi</taxon>
        <taxon>Dikarya</taxon>
        <taxon>Ascomycota</taxon>
        <taxon>Pezizomycotina</taxon>
        <taxon>Leotiomycetes</taxon>
        <taxon>Helotiales</taxon>
        <taxon>Ploettnerulaceae</taxon>
        <taxon>Rhynchosporium</taxon>
    </lineage>
</organism>
<dbReference type="STRING" id="914237.A0A1E1KVL9"/>
<accession>A0A1E1KVL9</accession>
<dbReference type="InterPro" id="IPR011009">
    <property type="entry name" value="Kinase-like_dom_sf"/>
</dbReference>
<name>A0A1E1KVL9_9HELO</name>
<evidence type="ECO:0000313" key="2">
    <source>
        <dbReference type="Proteomes" id="UP000178129"/>
    </source>
</evidence>
<protein>
    <recommendedName>
        <fullName evidence="3">Protein kinase domain-containing protein</fullName>
    </recommendedName>
</protein>
<keyword evidence="2" id="KW-1185">Reference proteome</keyword>
<evidence type="ECO:0000313" key="1">
    <source>
        <dbReference type="EMBL" id="CZT02193.1"/>
    </source>
</evidence>
<evidence type="ECO:0008006" key="3">
    <source>
        <dbReference type="Google" id="ProtNLM"/>
    </source>
</evidence>
<comment type="caution">
    <text evidence="1">The sequence shown here is derived from an EMBL/GenBank/DDBJ whole genome shotgun (WGS) entry which is preliminary data.</text>
</comment>